<evidence type="ECO:0000313" key="6">
    <source>
        <dbReference type="Proteomes" id="UP000652761"/>
    </source>
</evidence>
<dbReference type="PANTHER" id="PTHR33021:SF31">
    <property type="entry name" value="OS02G0720100 PROTEIN"/>
    <property type="match status" value="1"/>
</dbReference>
<dbReference type="InterPro" id="IPR003245">
    <property type="entry name" value="Phytocyanin_dom"/>
</dbReference>
<proteinExistence type="predicted"/>
<keyword evidence="1" id="KW-1015">Disulfide bond</keyword>
<dbReference type="SUPFAM" id="SSF49503">
    <property type="entry name" value="Cupredoxins"/>
    <property type="match status" value="1"/>
</dbReference>
<evidence type="ECO:0000259" key="4">
    <source>
        <dbReference type="PROSITE" id="PS51485"/>
    </source>
</evidence>
<dbReference type="InterPro" id="IPR039391">
    <property type="entry name" value="Phytocyanin-like"/>
</dbReference>
<gene>
    <name evidence="5" type="ORF">Taro_051620</name>
</gene>
<dbReference type="AlphaFoldDB" id="A0A843XHK3"/>
<dbReference type="Proteomes" id="UP000652761">
    <property type="component" value="Unassembled WGS sequence"/>
</dbReference>
<evidence type="ECO:0000313" key="5">
    <source>
        <dbReference type="EMBL" id="MQM18625.1"/>
    </source>
</evidence>
<organism evidence="5 6">
    <name type="scientific">Colocasia esculenta</name>
    <name type="common">Wild taro</name>
    <name type="synonym">Arum esculentum</name>
    <dbReference type="NCBI Taxonomy" id="4460"/>
    <lineage>
        <taxon>Eukaryota</taxon>
        <taxon>Viridiplantae</taxon>
        <taxon>Streptophyta</taxon>
        <taxon>Embryophyta</taxon>
        <taxon>Tracheophyta</taxon>
        <taxon>Spermatophyta</taxon>
        <taxon>Magnoliopsida</taxon>
        <taxon>Liliopsida</taxon>
        <taxon>Araceae</taxon>
        <taxon>Aroideae</taxon>
        <taxon>Colocasieae</taxon>
        <taxon>Colocasia</taxon>
    </lineage>
</organism>
<sequence>MAGFFPSHGVMVVLALGLAMAALTPSAGAEPGHHVVGGDRGWDVASNIAKWSHGEVFKVGDSIWFAYSAGDESIVELGSKAEFDSCDLSNPIRMFTDGLNEVPLEGEGPRYFASGRPESCRGGLKLHVAVQPQEEAAAQAPVASAVPGGEAVLGADGPSVCGSHSLGVSFLVCVGMAFLRLFVA</sequence>
<reference evidence="5" key="1">
    <citation type="submission" date="2017-07" db="EMBL/GenBank/DDBJ databases">
        <title>Taro Niue Genome Assembly and Annotation.</title>
        <authorList>
            <person name="Atibalentja N."/>
            <person name="Keating K."/>
            <person name="Fields C.J."/>
        </authorList>
    </citation>
    <scope>NUCLEOTIDE SEQUENCE</scope>
    <source>
        <strain evidence="5">Niue_2</strain>
        <tissue evidence="5">Leaf</tissue>
    </source>
</reference>
<name>A0A843XHK3_COLES</name>
<dbReference type="Gene3D" id="2.60.40.420">
    <property type="entry name" value="Cupredoxins - blue copper proteins"/>
    <property type="match status" value="1"/>
</dbReference>
<evidence type="ECO:0000256" key="2">
    <source>
        <dbReference type="ARBA" id="ARBA00023180"/>
    </source>
</evidence>
<keyword evidence="6" id="KW-1185">Reference proteome</keyword>
<dbReference type="FunFam" id="2.60.40.420:FF:000034">
    <property type="entry name" value="Cupredoxin superfamily protein"/>
    <property type="match status" value="1"/>
</dbReference>
<evidence type="ECO:0000256" key="3">
    <source>
        <dbReference type="SAM" id="SignalP"/>
    </source>
</evidence>
<keyword evidence="2" id="KW-0325">Glycoprotein</keyword>
<dbReference type="CDD" id="cd04216">
    <property type="entry name" value="Phytocyanin"/>
    <property type="match status" value="1"/>
</dbReference>
<dbReference type="GO" id="GO:0009055">
    <property type="term" value="F:electron transfer activity"/>
    <property type="evidence" value="ECO:0007669"/>
    <property type="project" value="InterPro"/>
</dbReference>
<keyword evidence="3" id="KW-0732">Signal</keyword>
<dbReference type="GO" id="GO:0005886">
    <property type="term" value="C:plasma membrane"/>
    <property type="evidence" value="ECO:0007669"/>
    <property type="project" value="TreeGrafter"/>
</dbReference>
<dbReference type="InterPro" id="IPR008972">
    <property type="entry name" value="Cupredoxin"/>
</dbReference>
<evidence type="ECO:0000256" key="1">
    <source>
        <dbReference type="ARBA" id="ARBA00023157"/>
    </source>
</evidence>
<comment type="caution">
    <text evidence="5">The sequence shown here is derived from an EMBL/GenBank/DDBJ whole genome shotgun (WGS) entry which is preliminary data.</text>
</comment>
<dbReference type="OrthoDB" id="1896188at2759"/>
<feature type="signal peptide" evidence="3">
    <location>
        <begin position="1"/>
        <end position="29"/>
    </location>
</feature>
<protein>
    <recommendedName>
        <fullName evidence="4">Phytocyanin domain-containing protein</fullName>
    </recommendedName>
</protein>
<accession>A0A843XHK3</accession>
<dbReference type="PANTHER" id="PTHR33021">
    <property type="entry name" value="BLUE COPPER PROTEIN"/>
    <property type="match status" value="1"/>
</dbReference>
<dbReference type="SMR" id="A0A843XHK3"/>
<dbReference type="EMBL" id="NMUH01008328">
    <property type="protein sequence ID" value="MQM18625.1"/>
    <property type="molecule type" value="Genomic_DNA"/>
</dbReference>
<dbReference type="PROSITE" id="PS51485">
    <property type="entry name" value="PHYTOCYANIN"/>
    <property type="match status" value="1"/>
</dbReference>
<dbReference type="Pfam" id="PF02298">
    <property type="entry name" value="Cu_bind_like"/>
    <property type="match status" value="1"/>
</dbReference>
<feature type="domain" description="Phytocyanin" evidence="4">
    <location>
        <begin position="32"/>
        <end position="132"/>
    </location>
</feature>
<feature type="chain" id="PRO_5032937744" description="Phytocyanin domain-containing protein" evidence="3">
    <location>
        <begin position="30"/>
        <end position="184"/>
    </location>
</feature>